<comment type="caution">
    <text evidence="2">The sequence shown here is derived from an EMBL/GenBank/DDBJ whole genome shotgun (WGS) entry which is preliminary data.</text>
</comment>
<dbReference type="Pfam" id="PF01381">
    <property type="entry name" value="HTH_3"/>
    <property type="match status" value="1"/>
</dbReference>
<name>A0AAX2UTP0_AERVE</name>
<dbReference type="CDD" id="cd00093">
    <property type="entry name" value="HTH_XRE"/>
    <property type="match status" value="1"/>
</dbReference>
<evidence type="ECO:0000313" key="2">
    <source>
        <dbReference type="EMBL" id="TND54335.1"/>
    </source>
</evidence>
<dbReference type="Proteomes" id="UP000796104">
    <property type="component" value="Unassembled WGS sequence"/>
</dbReference>
<feature type="domain" description="HTH cro/C1-type" evidence="1">
    <location>
        <begin position="20"/>
        <end position="52"/>
    </location>
</feature>
<protein>
    <recommendedName>
        <fullName evidence="1">HTH cro/C1-type domain-containing protein</fullName>
    </recommendedName>
</protein>
<dbReference type="AlphaFoldDB" id="A0AAX2UTP0"/>
<organism evidence="2 3">
    <name type="scientific">Aeromonas veronii</name>
    <dbReference type="NCBI Taxonomy" id="654"/>
    <lineage>
        <taxon>Bacteria</taxon>
        <taxon>Pseudomonadati</taxon>
        <taxon>Pseudomonadota</taxon>
        <taxon>Gammaproteobacteria</taxon>
        <taxon>Aeromonadales</taxon>
        <taxon>Aeromonadaceae</taxon>
        <taxon>Aeromonas</taxon>
    </lineage>
</organism>
<dbReference type="SUPFAM" id="SSF47413">
    <property type="entry name" value="lambda repressor-like DNA-binding domains"/>
    <property type="match status" value="1"/>
</dbReference>
<sequence length="200" mass="22923">MMLHQQGGNMDDLSLSAAELREIRGLLNWSQQRMADELDVARNTVVRMENGQMAIERRTALSVRYLAWHHAMIEKVSRQHPGQTATASPAPELGDAHQQVDLPLSSSAETATRSNPVADAWEVFWDLRCSRQGVHLLEENYFKLAKATNTDYSYLFMLQLLQLLFDLPVPWNSCAPVEWIQFKALRAFTDKLYKANPQWH</sequence>
<dbReference type="Gene3D" id="1.10.260.40">
    <property type="entry name" value="lambda repressor-like DNA-binding domains"/>
    <property type="match status" value="1"/>
</dbReference>
<dbReference type="GO" id="GO:0003677">
    <property type="term" value="F:DNA binding"/>
    <property type="evidence" value="ECO:0007669"/>
    <property type="project" value="InterPro"/>
</dbReference>
<reference evidence="2" key="2">
    <citation type="journal article" date="2019" name="PLoS ONE">
        <title>Identification and characterization of putative Aeromonas spp. T3SS effectors.</title>
        <authorList>
            <person name="Rangel L.T."/>
            <person name="Marden J."/>
            <person name="Colston S."/>
            <person name="Setubal J.C."/>
            <person name="Graf J."/>
            <person name="Gogarten J.P."/>
        </authorList>
    </citation>
    <scope>NUCLEOTIDE SEQUENCE</scope>
    <source>
        <strain evidence="2">BAQ071013-135</strain>
    </source>
</reference>
<accession>A0AAX2UTP0</accession>
<dbReference type="EMBL" id="PDXJ01000011">
    <property type="protein sequence ID" value="TND54335.1"/>
    <property type="molecule type" value="Genomic_DNA"/>
</dbReference>
<evidence type="ECO:0000313" key="3">
    <source>
        <dbReference type="Proteomes" id="UP000796104"/>
    </source>
</evidence>
<dbReference type="InterPro" id="IPR001387">
    <property type="entry name" value="Cro/C1-type_HTH"/>
</dbReference>
<gene>
    <name evidence="2" type="ORF">CF123_09425</name>
</gene>
<dbReference type="PROSITE" id="PS50943">
    <property type="entry name" value="HTH_CROC1"/>
    <property type="match status" value="1"/>
</dbReference>
<proteinExistence type="predicted"/>
<reference evidence="2" key="1">
    <citation type="submission" date="2017-10" db="EMBL/GenBank/DDBJ databases">
        <authorList>
            <person name="Colston S.M."/>
            <person name="Graf J."/>
        </authorList>
    </citation>
    <scope>NUCLEOTIDE SEQUENCE</scope>
    <source>
        <strain evidence="2">BAQ071013-135</strain>
    </source>
</reference>
<dbReference type="InterPro" id="IPR010982">
    <property type="entry name" value="Lambda_DNA-bd_dom_sf"/>
</dbReference>
<evidence type="ECO:0000259" key="1">
    <source>
        <dbReference type="PROSITE" id="PS50943"/>
    </source>
</evidence>